<dbReference type="Proteomes" id="UP000276133">
    <property type="component" value="Unassembled WGS sequence"/>
</dbReference>
<evidence type="ECO:0000313" key="2">
    <source>
        <dbReference type="Proteomes" id="UP000276133"/>
    </source>
</evidence>
<feature type="non-terminal residue" evidence="1">
    <location>
        <position position="1"/>
    </location>
</feature>
<sequence length="60" mass="7008">KHNCGTSRNHYWSLINIDVKFISIGSNFAQSENIFLQKLSNIQLIRILFNRVQNADNCRN</sequence>
<accession>A0A3M7RI00</accession>
<organism evidence="1 2">
    <name type="scientific">Brachionus plicatilis</name>
    <name type="common">Marine rotifer</name>
    <name type="synonym">Brachionus muelleri</name>
    <dbReference type="NCBI Taxonomy" id="10195"/>
    <lineage>
        <taxon>Eukaryota</taxon>
        <taxon>Metazoa</taxon>
        <taxon>Spiralia</taxon>
        <taxon>Gnathifera</taxon>
        <taxon>Rotifera</taxon>
        <taxon>Eurotatoria</taxon>
        <taxon>Monogononta</taxon>
        <taxon>Pseudotrocha</taxon>
        <taxon>Ploima</taxon>
        <taxon>Brachionidae</taxon>
        <taxon>Brachionus</taxon>
    </lineage>
</organism>
<gene>
    <name evidence="1" type="ORF">BpHYR1_005270</name>
</gene>
<dbReference type="EMBL" id="REGN01003351">
    <property type="protein sequence ID" value="RNA23109.1"/>
    <property type="molecule type" value="Genomic_DNA"/>
</dbReference>
<name>A0A3M7RI00_BRAPC</name>
<proteinExistence type="predicted"/>
<reference evidence="1 2" key="1">
    <citation type="journal article" date="2018" name="Sci. Rep.">
        <title>Genomic signatures of local adaptation to the degree of environmental predictability in rotifers.</title>
        <authorList>
            <person name="Franch-Gras L."/>
            <person name="Hahn C."/>
            <person name="Garcia-Roger E.M."/>
            <person name="Carmona M.J."/>
            <person name="Serra M."/>
            <person name="Gomez A."/>
        </authorList>
    </citation>
    <scope>NUCLEOTIDE SEQUENCE [LARGE SCALE GENOMIC DNA]</scope>
    <source>
        <strain evidence="1">HYR1</strain>
    </source>
</reference>
<protein>
    <submittedName>
        <fullName evidence="1">Uncharacterized protein</fullName>
    </submittedName>
</protein>
<evidence type="ECO:0000313" key="1">
    <source>
        <dbReference type="EMBL" id="RNA23109.1"/>
    </source>
</evidence>
<dbReference type="AlphaFoldDB" id="A0A3M7RI00"/>
<comment type="caution">
    <text evidence="1">The sequence shown here is derived from an EMBL/GenBank/DDBJ whole genome shotgun (WGS) entry which is preliminary data.</text>
</comment>
<keyword evidence="2" id="KW-1185">Reference proteome</keyword>